<dbReference type="InterPro" id="IPR013217">
    <property type="entry name" value="Methyltransf_12"/>
</dbReference>
<comment type="similarity">
    <text evidence="2">Belongs to the Diels-Alderase family.</text>
</comment>
<dbReference type="SUPFAM" id="SSF53335">
    <property type="entry name" value="S-adenosyl-L-methionine-dependent methyltransferases"/>
    <property type="match status" value="1"/>
</dbReference>
<feature type="chain" id="PRO_5028957647" evidence="3">
    <location>
        <begin position="24"/>
        <end position="673"/>
    </location>
</feature>
<evidence type="ECO:0000259" key="5">
    <source>
        <dbReference type="Pfam" id="PF22903"/>
    </source>
</evidence>
<dbReference type="InterPro" id="IPR054499">
    <property type="entry name" value="DA_C"/>
</dbReference>
<evidence type="ECO:0000259" key="4">
    <source>
        <dbReference type="Pfam" id="PF08242"/>
    </source>
</evidence>
<feature type="domain" description="Methyltransferase type 12" evidence="4">
    <location>
        <begin position="588"/>
        <end position="673"/>
    </location>
</feature>
<dbReference type="AlphaFoldDB" id="A0A7D5Z1R6"/>
<dbReference type="Pfam" id="PF22903">
    <property type="entry name" value="DA_C"/>
    <property type="match status" value="1"/>
</dbReference>
<proteinExistence type="inferred from homology"/>
<keyword evidence="1" id="KW-0413">Isomerase</keyword>
<evidence type="ECO:0000256" key="3">
    <source>
        <dbReference type="SAM" id="SignalP"/>
    </source>
</evidence>
<protein>
    <submittedName>
        <fullName evidence="7">Polyketide synthase-nonribosomal peptide synthetase</fullName>
    </submittedName>
</protein>
<dbReference type="EMBL" id="CP058934">
    <property type="protein sequence ID" value="QLI69845.1"/>
    <property type="molecule type" value="Genomic_DNA"/>
</dbReference>
<keyword evidence="3" id="KW-0732">Signal</keyword>
<dbReference type="Pfam" id="PF24137">
    <property type="entry name" value="DA_N"/>
    <property type="match status" value="1"/>
</dbReference>
<evidence type="ECO:0000256" key="2">
    <source>
        <dbReference type="ARBA" id="ARBA00046325"/>
    </source>
</evidence>
<accession>A0A7D5Z1R6</accession>
<dbReference type="InterPro" id="IPR029063">
    <property type="entry name" value="SAM-dependent_MTases_sf"/>
</dbReference>
<name>A0A7D5Z1R6_9HYPO</name>
<dbReference type="Gene3D" id="3.40.50.150">
    <property type="entry name" value="Vaccinia Virus protein VP39"/>
    <property type="match status" value="1"/>
</dbReference>
<dbReference type="RefSeq" id="XP_065986878.1">
    <property type="nucleotide sequence ID" value="XM_066130769.1"/>
</dbReference>
<evidence type="ECO:0000313" key="8">
    <source>
        <dbReference type="Proteomes" id="UP000510686"/>
    </source>
</evidence>
<feature type="signal peptide" evidence="3">
    <location>
        <begin position="1"/>
        <end position="23"/>
    </location>
</feature>
<reference evidence="7 8" key="1">
    <citation type="submission" date="2020-07" db="EMBL/GenBank/DDBJ databases">
        <title>Telomere length de novo assembly of all 7 chromosomes of the fungus, Metarhizium brunneum, using a novel assembly pipeline.</title>
        <authorList>
            <person name="Saud z."/>
            <person name="Kortsinoglou A."/>
            <person name="Kouvelis V.N."/>
            <person name="Butt T.M."/>
        </authorList>
    </citation>
    <scope>NUCLEOTIDE SEQUENCE [LARGE SCALE GENOMIC DNA]</scope>
    <source>
        <strain evidence="7 8">4556</strain>
    </source>
</reference>
<dbReference type="GeneID" id="26244439"/>
<evidence type="ECO:0000259" key="6">
    <source>
        <dbReference type="Pfam" id="PF24137"/>
    </source>
</evidence>
<gene>
    <name evidence="7" type="primary">ccsA_1</name>
    <name evidence="7" type="ORF">G6M90_00g063950</name>
</gene>
<dbReference type="Pfam" id="PF08242">
    <property type="entry name" value="Methyltransf_12"/>
    <property type="match status" value="1"/>
</dbReference>
<dbReference type="Proteomes" id="UP000510686">
    <property type="component" value="Chromosome 3"/>
</dbReference>
<feature type="domain" description="Diels-Alderase C-terminal" evidence="5">
    <location>
        <begin position="258"/>
        <end position="380"/>
    </location>
</feature>
<evidence type="ECO:0000256" key="1">
    <source>
        <dbReference type="ARBA" id="ARBA00023235"/>
    </source>
</evidence>
<feature type="domain" description="Diels-Alderase N-terminal" evidence="6">
    <location>
        <begin position="65"/>
        <end position="254"/>
    </location>
</feature>
<sequence>MKLRLTSWTSLIVAAWLANAVSGQLGQIPLDTLFSENWQKSLKYHGQYPSPCQVSRSTAFEQTEGPVEFSESPTEHLETPKLSTINATAWEQWEFDGTADSGMSGIILAFSRDASYHFFGQGNLRVEFYMILDDGTITRELDFLEQSTVITCQDSVTGIWNSTGHTYGFQVPRNMSRARVWWSTPRSKGNFAIESDTLPHLAEGKLWPDEKGSVQMSASLFLNQPIAGGRVVVEYTLGKTSLNFTGHGGHGRVWAKDSWFKVCDAWNIIRGFAGPYYMAHWRPVSRLNKGVPYCCAQLFKDGELLFGTAKGEALDTDDYVLFTNNLSGNVSGSLANRSTGHFIEFVSPQKGKTWRFKVEHNRVKFNMGLGGGLGLSGFTARGDVDVFVPNPQSGLLLQLQGIKVTPLSERSPEKDRQLFCKQIWAPALPDGLLAADNRASAEDVQLAADLERISLYYMNQVSRDTPEDKRDTLPWHRKAMFDCFGHVIHHSRIGRQRFTEREWLNDTWEDISPIMDRYPDSIEIKLTRTVGEHLTAAVRGETEILQHLLDDDLLNRYYVEAMGLKDATSFLSRVIAQIAHRFPHMDILDIGAGTGGATKTIMRDIGRSFASYTFTDVSSGFFEKAREVFAAQYESEKMTFKVLDCAKDVVEQGHEEYSYDLVIASLVLHATRD</sequence>
<dbReference type="GO" id="GO:0016853">
    <property type="term" value="F:isomerase activity"/>
    <property type="evidence" value="ECO:0007669"/>
    <property type="project" value="UniProtKB-KW"/>
</dbReference>
<dbReference type="KEGG" id="mbrn:26244439"/>
<organism evidence="7 8">
    <name type="scientific">Metarhizium brunneum</name>
    <dbReference type="NCBI Taxonomy" id="500148"/>
    <lineage>
        <taxon>Eukaryota</taxon>
        <taxon>Fungi</taxon>
        <taxon>Dikarya</taxon>
        <taxon>Ascomycota</taxon>
        <taxon>Pezizomycotina</taxon>
        <taxon>Sordariomycetes</taxon>
        <taxon>Hypocreomycetidae</taxon>
        <taxon>Hypocreales</taxon>
        <taxon>Clavicipitaceae</taxon>
        <taxon>Metarhizium</taxon>
    </lineage>
</organism>
<evidence type="ECO:0000313" key="7">
    <source>
        <dbReference type="EMBL" id="QLI69845.1"/>
    </source>
</evidence>
<keyword evidence="8" id="KW-1185">Reference proteome</keyword>
<dbReference type="OrthoDB" id="5344254at2759"/>
<dbReference type="InterPro" id="IPR056402">
    <property type="entry name" value="DA_N"/>
</dbReference>
<dbReference type="CDD" id="cd02440">
    <property type="entry name" value="AdoMet_MTases"/>
    <property type="match status" value="1"/>
</dbReference>